<dbReference type="EMBL" id="CADEAL010002247">
    <property type="protein sequence ID" value="CAB1439224.1"/>
    <property type="molecule type" value="Genomic_DNA"/>
</dbReference>
<comment type="subcellular location">
    <subcellularLocation>
        <location evidence="1">Cell membrane</location>
        <topology evidence="1">Single-pass type II membrane protein</topology>
    </subcellularLocation>
</comment>
<keyword evidence="3" id="KW-0175">Coiled coil</keyword>
<evidence type="ECO:0000259" key="5">
    <source>
        <dbReference type="PROSITE" id="PS50041"/>
    </source>
</evidence>
<keyword evidence="4" id="KW-1133">Transmembrane helix</keyword>
<evidence type="ECO:0000256" key="3">
    <source>
        <dbReference type="SAM" id="Coils"/>
    </source>
</evidence>
<evidence type="ECO:0000256" key="4">
    <source>
        <dbReference type="SAM" id="Phobius"/>
    </source>
</evidence>
<keyword evidence="7" id="KW-1185">Reference proteome</keyword>
<accession>A0A9N7UXN6</accession>
<dbReference type="Gene3D" id="3.10.100.10">
    <property type="entry name" value="Mannose-Binding Protein A, subunit A"/>
    <property type="match status" value="2"/>
</dbReference>
<dbReference type="InterPro" id="IPR018378">
    <property type="entry name" value="C-type_lectin_CS"/>
</dbReference>
<gene>
    <name evidence="6" type="ORF">PLEPLA_LOCUS27046</name>
</gene>
<dbReference type="SMART" id="SM00034">
    <property type="entry name" value="CLECT"/>
    <property type="match status" value="2"/>
</dbReference>
<dbReference type="InterPro" id="IPR016186">
    <property type="entry name" value="C-type_lectin-like/link_sf"/>
</dbReference>
<feature type="domain" description="C-type lectin" evidence="5">
    <location>
        <begin position="193"/>
        <end position="293"/>
    </location>
</feature>
<dbReference type="SUPFAM" id="SSF56436">
    <property type="entry name" value="C-type lectin-like"/>
    <property type="match status" value="2"/>
</dbReference>
<keyword evidence="4" id="KW-0472">Membrane</keyword>
<dbReference type="Proteomes" id="UP001153269">
    <property type="component" value="Unassembled WGS sequence"/>
</dbReference>
<evidence type="ECO:0000256" key="1">
    <source>
        <dbReference type="ARBA" id="ARBA00004401"/>
    </source>
</evidence>
<dbReference type="Pfam" id="PF00059">
    <property type="entry name" value="Lectin_C"/>
    <property type="match status" value="2"/>
</dbReference>
<organism evidence="6 7">
    <name type="scientific">Pleuronectes platessa</name>
    <name type="common">European plaice</name>
    <dbReference type="NCBI Taxonomy" id="8262"/>
    <lineage>
        <taxon>Eukaryota</taxon>
        <taxon>Metazoa</taxon>
        <taxon>Chordata</taxon>
        <taxon>Craniata</taxon>
        <taxon>Vertebrata</taxon>
        <taxon>Euteleostomi</taxon>
        <taxon>Actinopterygii</taxon>
        <taxon>Neopterygii</taxon>
        <taxon>Teleostei</taxon>
        <taxon>Neoteleostei</taxon>
        <taxon>Acanthomorphata</taxon>
        <taxon>Carangaria</taxon>
        <taxon>Pleuronectiformes</taxon>
        <taxon>Pleuronectoidei</taxon>
        <taxon>Pleuronectidae</taxon>
        <taxon>Pleuronectes</taxon>
    </lineage>
</organism>
<evidence type="ECO:0000313" key="6">
    <source>
        <dbReference type="EMBL" id="CAB1439224.1"/>
    </source>
</evidence>
<feature type="transmembrane region" description="Helical" evidence="4">
    <location>
        <begin position="90"/>
        <end position="114"/>
    </location>
</feature>
<dbReference type="PANTHER" id="PTHR45710:SF26">
    <property type="entry name" value="RH26557P"/>
    <property type="match status" value="1"/>
</dbReference>
<dbReference type="PROSITE" id="PS50041">
    <property type="entry name" value="C_TYPE_LECTIN_2"/>
    <property type="match status" value="2"/>
</dbReference>
<sequence length="568" mass="63831">MMEEELNYATVVFKNGGSPQKENDEDSTIYSTVKSKVPAATGTIKAAGGLAAAPPPAGAGGGAEAGGAAAGGAGGGAEAGGAAAAHSRHFVLLLVCLGILCVLLMACIGVIIYICGVMKAQEAVAENVIHLEKENHQLVMEKEILANETEVLTRDRDDLNRTLGVIMTFQDFPVSTFCPDKKCQPCRESWIPFQDHCYLFYDKPPRWKTWEEARTICRPNADLVVVDSLQEQEFINNHTKYYYDKNHGYWMGLHQNEDNKWIWIDERNESEGYWIQERVKNTASDGRPHSTNCRQSASVSDRLTPTITLKLKTMKQEPNHVRASSKTGETGRKLLHTLLPLVTAASGIICVVLVSVAIALRTTSLTSERHLQNAAAQNLQLRQEKDDLEGRSRELSRERDGLNWTMEAILQYRTFPVATHCPEKVCRACLGGWIPFQSSCYFFSEPNNQQPLENWGNSRKFCRAEEADLVVIESLEEQEFINNHTMAYNDENHAYWIGLKKKHDTDTWMWVDGTNVTFQYWEEGAMDLHRGPCALSLPRADKLANWDRSWCGMLKRWICETRALNKPD</sequence>
<dbReference type="InterPro" id="IPR050828">
    <property type="entry name" value="C-type_lectin/matrix_domain"/>
</dbReference>
<proteinExistence type="predicted"/>
<dbReference type="AlphaFoldDB" id="A0A9N7UXN6"/>
<feature type="domain" description="C-type lectin" evidence="5">
    <location>
        <begin position="436"/>
        <end position="560"/>
    </location>
</feature>
<dbReference type="PROSITE" id="PS00615">
    <property type="entry name" value="C_TYPE_LECTIN_1"/>
    <property type="match status" value="1"/>
</dbReference>
<keyword evidence="4" id="KW-0812">Transmembrane</keyword>
<protein>
    <recommendedName>
        <fullName evidence="5">C-type lectin domain-containing protein</fullName>
    </recommendedName>
</protein>
<evidence type="ECO:0000313" key="7">
    <source>
        <dbReference type="Proteomes" id="UP001153269"/>
    </source>
</evidence>
<dbReference type="InterPro" id="IPR016187">
    <property type="entry name" value="CTDL_fold"/>
</dbReference>
<name>A0A9N7UXN6_PLEPL</name>
<reference evidence="6" key="1">
    <citation type="submission" date="2020-03" db="EMBL/GenBank/DDBJ databases">
        <authorList>
            <person name="Weist P."/>
        </authorList>
    </citation>
    <scope>NUCLEOTIDE SEQUENCE</scope>
</reference>
<dbReference type="InterPro" id="IPR001304">
    <property type="entry name" value="C-type_lectin-like"/>
</dbReference>
<feature type="coiled-coil region" evidence="3">
    <location>
        <begin position="371"/>
        <end position="398"/>
    </location>
</feature>
<feature type="transmembrane region" description="Helical" evidence="4">
    <location>
        <begin position="338"/>
        <end position="360"/>
    </location>
</feature>
<evidence type="ECO:0000256" key="2">
    <source>
        <dbReference type="ARBA" id="ARBA00023157"/>
    </source>
</evidence>
<dbReference type="GO" id="GO:0005886">
    <property type="term" value="C:plasma membrane"/>
    <property type="evidence" value="ECO:0007669"/>
    <property type="project" value="UniProtKB-SubCell"/>
</dbReference>
<dbReference type="PANTHER" id="PTHR45710">
    <property type="entry name" value="C-TYPE LECTIN DOMAIN-CONTAINING PROTEIN 180"/>
    <property type="match status" value="1"/>
</dbReference>
<keyword evidence="2" id="KW-1015">Disulfide bond</keyword>
<comment type="caution">
    <text evidence="6">The sequence shown here is derived from an EMBL/GenBank/DDBJ whole genome shotgun (WGS) entry which is preliminary data.</text>
</comment>